<evidence type="ECO:0000313" key="2">
    <source>
        <dbReference type="EMBL" id="TCC36944.1"/>
    </source>
</evidence>
<evidence type="ECO:0000313" key="3">
    <source>
        <dbReference type="Proteomes" id="UP000292695"/>
    </source>
</evidence>
<keyword evidence="1" id="KW-0732">Signal</keyword>
<reference evidence="2 3" key="1">
    <citation type="submission" date="2019-02" db="EMBL/GenBank/DDBJ databases">
        <title>Kribbella capetownensis sp. nov. and Kribbella speibonae sp. nov., isolated from soil.</title>
        <authorList>
            <person name="Curtis S.M."/>
            <person name="Norton I."/>
            <person name="Everest G.J."/>
            <person name="Meyers P.R."/>
        </authorList>
    </citation>
    <scope>NUCLEOTIDE SEQUENCE [LARGE SCALE GENOMIC DNA]</scope>
    <source>
        <strain evidence="2 3">DSM 27082</strain>
    </source>
</reference>
<comment type="caution">
    <text evidence="2">The sequence shown here is derived from an EMBL/GenBank/DDBJ whole genome shotgun (WGS) entry which is preliminary data.</text>
</comment>
<dbReference type="PROSITE" id="PS51257">
    <property type="entry name" value="PROKAR_LIPOPROTEIN"/>
    <property type="match status" value="1"/>
</dbReference>
<feature type="signal peptide" evidence="1">
    <location>
        <begin position="1"/>
        <end position="25"/>
    </location>
</feature>
<sequence>MRMKIAAALLVVFAALAGCSSTDSASTAGQGSCDAKQKPVKAAVGFTPVFIPLHITLNSEGEVSVSLAASWTTPLGTVDLEVAKNDDKPSSPAVHRLAVSYRKDGRKLVDRYEIRCDRAYRVFLNGTFQARISTAETVIEAAPGVESTIIVVDAESPVGPNLKPLPEYQALPAARIDLPNPIAEQGLGADLDPNRMVVGNFVPGGLDSSDADLFWSYGDGLFAGYDAFLGTTTAATKTPQHCRRDASSHAAGKVPATALVAGKRFCVVTTRGHVALLTLAKVRKDSDDPDQRGLTFTVQRWLKT</sequence>
<dbReference type="RefSeq" id="WP_131286291.1">
    <property type="nucleotide sequence ID" value="NZ_SJKA01000003.1"/>
</dbReference>
<dbReference type="EMBL" id="SJKA01000003">
    <property type="protein sequence ID" value="TCC36944.1"/>
    <property type="molecule type" value="Genomic_DNA"/>
</dbReference>
<keyword evidence="3" id="KW-1185">Reference proteome</keyword>
<evidence type="ECO:0000256" key="1">
    <source>
        <dbReference type="SAM" id="SignalP"/>
    </source>
</evidence>
<organism evidence="2 3">
    <name type="scientific">Kribbella sindirgiensis</name>
    <dbReference type="NCBI Taxonomy" id="1124744"/>
    <lineage>
        <taxon>Bacteria</taxon>
        <taxon>Bacillati</taxon>
        <taxon>Actinomycetota</taxon>
        <taxon>Actinomycetes</taxon>
        <taxon>Propionibacteriales</taxon>
        <taxon>Kribbellaceae</taxon>
        <taxon>Kribbella</taxon>
    </lineage>
</organism>
<name>A0A4R0IWG0_9ACTN</name>
<dbReference type="AlphaFoldDB" id="A0A4R0IWG0"/>
<accession>A0A4R0IWG0</accession>
<gene>
    <name evidence="2" type="ORF">E0H50_09675</name>
</gene>
<feature type="chain" id="PRO_5020184821" evidence="1">
    <location>
        <begin position="26"/>
        <end position="304"/>
    </location>
</feature>
<dbReference type="Proteomes" id="UP000292695">
    <property type="component" value="Unassembled WGS sequence"/>
</dbReference>
<proteinExistence type="predicted"/>
<protein>
    <submittedName>
        <fullName evidence="2">Uncharacterized protein</fullName>
    </submittedName>
</protein>